<accession>A0ACA9S559</accession>
<dbReference type="Proteomes" id="UP000789920">
    <property type="component" value="Unassembled WGS sequence"/>
</dbReference>
<sequence length="66" mass="7230">SILSVTKASDIPRNSNSPAISQQTRPHITISEQNYISSPSPSVLLSDTESDLLAQLDLQHKLLLIF</sequence>
<keyword evidence="2" id="KW-1185">Reference proteome</keyword>
<feature type="non-terminal residue" evidence="1">
    <location>
        <position position="1"/>
    </location>
</feature>
<dbReference type="EMBL" id="CAJVQC010094482">
    <property type="protein sequence ID" value="CAG8827824.1"/>
    <property type="molecule type" value="Genomic_DNA"/>
</dbReference>
<evidence type="ECO:0000313" key="2">
    <source>
        <dbReference type="Proteomes" id="UP000789920"/>
    </source>
</evidence>
<evidence type="ECO:0000313" key="1">
    <source>
        <dbReference type="EMBL" id="CAG8827824.1"/>
    </source>
</evidence>
<name>A0ACA9S559_9GLOM</name>
<organism evidence="1 2">
    <name type="scientific">Racocetra persica</name>
    <dbReference type="NCBI Taxonomy" id="160502"/>
    <lineage>
        <taxon>Eukaryota</taxon>
        <taxon>Fungi</taxon>
        <taxon>Fungi incertae sedis</taxon>
        <taxon>Mucoromycota</taxon>
        <taxon>Glomeromycotina</taxon>
        <taxon>Glomeromycetes</taxon>
        <taxon>Diversisporales</taxon>
        <taxon>Gigasporaceae</taxon>
        <taxon>Racocetra</taxon>
    </lineage>
</organism>
<proteinExistence type="predicted"/>
<comment type="caution">
    <text evidence="1">The sequence shown here is derived from an EMBL/GenBank/DDBJ whole genome shotgun (WGS) entry which is preliminary data.</text>
</comment>
<protein>
    <submittedName>
        <fullName evidence="1">4175_t:CDS:1</fullName>
    </submittedName>
</protein>
<reference evidence="1" key="1">
    <citation type="submission" date="2021-06" db="EMBL/GenBank/DDBJ databases">
        <authorList>
            <person name="Kallberg Y."/>
            <person name="Tangrot J."/>
            <person name="Rosling A."/>
        </authorList>
    </citation>
    <scope>NUCLEOTIDE SEQUENCE</scope>
    <source>
        <strain evidence="1">MA461A</strain>
    </source>
</reference>
<gene>
    <name evidence="1" type="ORF">RPERSI_LOCUS27071</name>
</gene>